<dbReference type="CDD" id="cd13578">
    <property type="entry name" value="PBP2_Bug27"/>
    <property type="match status" value="1"/>
</dbReference>
<evidence type="ECO:0000256" key="2">
    <source>
        <dbReference type="SAM" id="SignalP"/>
    </source>
</evidence>
<dbReference type="KEGG" id="bpdz:BBN53_13605"/>
<comment type="similarity">
    <text evidence="1">Belongs to the UPF0065 (bug) family.</text>
</comment>
<keyword evidence="4" id="KW-0456">Lyase</keyword>
<dbReference type="InterPro" id="IPR005064">
    <property type="entry name" value="BUG"/>
</dbReference>
<organism evidence="4 5">
    <name type="scientific">Bordetella pseudohinzii</name>
    <dbReference type="NCBI Taxonomy" id="1331258"/>
    <lineage>
        <taxon>Bacteria</taxon>
        <taxon>Pseudomonadati</taxon>
        <taxon>Pseudomonadota</taxon>
        <taxon>Betaproteobacteria</taxon>
        <taxon>Burkholderiales</taxon>
        <taxon>Alcaligenaceae</taxon>
        <taxon>Bordetella</taxon>
    </lineage>
</organism>
<dbReference type="OrthoDB" id="8890377at2"/>
<evidence type="ECO:0000313" key="3">
    <source>
        <dbReference type="EMBL" id="ANY16829.1"/>
    </source>
</evidence>
<evidence type="ECO:0000313" key="6">
    <source>
        <dbReference type="Proteomes" id="UP000092950"/>
    </source>
</evidence>
<name>A0A0J6C2X1_9BORD</name>
<protein>
    <submittedName>
        <fullName evidence="4">Argininosuccinate lyase</fullName>
    </submittedName>
    <submittedName>
        <fullName evidence="3">LacI family transcriptional regulator</fullName>
    </submittedName>
</protein>
<dbReference type="PANTHER" id="PTHR42928">
    <property type="entry name" value="TRICARBOXYLATE-BINDING PROTEIN"/>
    <property type="match status" value="1"/>
</dbReference>
<gene>
    <name evidence="3" type="ORF">BBN53_13605</name>
    <name evidence="4" type="ORF">ERS370011_02881</name>
</gene>
<dbReference type="Proteomes" id="UP000053096">
    <property type="component" value="Unassembled WGS sequence"/>
</dbReference>
<dbReference type="Gene3D" id="3.40.190.150">
    <property type="entry name" value="Bordetella uptake gene, domain 1"/>
    <property type="match status" value="1"/>
</dbReference>
<dbReference type="EMBL" id="CP016440">
    <property type="protein sequence ID" value="ANY16829.1"/>
    <property type="molecule type" value="Genomic_DNA"/>
</dbReference>
<dbReference type="GO" id="GO:0016829">
    <property type="term" value="F:lyase activity"/>
    <property type="evidence" value="ECO:0007669"/>
    <property type="project" value="UniProtKB-KW"/>
</dbReference>
<accession>A0A0M7GBD3</accession>
<reference evidence="4 5" key="1">
    <citation type="submission" date="2015-09" db="EMBL/GenBank/DDBJ databases">
        <authorList>
            <person name="Jackson K.R."/>
            <person name="Lunt B.L."/>
            <person name="Fisher J.N.B."/>
            <person name="Gardner A.V."/>
            <person name="Bailey M.E."/>
            <person name="Deus L.M."/>
            <person name="Earl A.S."/>
            <person name="Gibby P.D."/>
            <person name="Hartmann K.A."/>
            <person name="Liu J.E."/>
            <person name="Manci A.M."/>
            <person name="Nielsen D.A."/>
            <person name="Solomon M.B."/>
            <person name="Breakwell D.P."/>
            <person name="Burnett S.H."/>
            <person name="Grose J.H."/>
        </authorList>
    </citation>
    <scope>NUCLEOTIDE SEQUENCE [LARGE SCALE GENOMIC DNA]</scope>
    <source>
        <strain evidence="4 5">2789STDY5608636</strain>
    </source>
</reference>
<keyword evidence="2" id="KW-0732">Signal</keyword>
<evidence type="ECO:0000313" key="4">
    <source>
        <dbReference type="EMBL" id="CUI92096.1"/>
    </source>
</evidence>
<reference evidence="3 6" key="2">
    <citation type="submission" date="2016-07" db="EMBL/GenBank/DDBJ databases">
        <title>Complete genome sequences of Bordetella pseudohinzii.</title>
        <authorList>
            <person name="Spilker T."/>
            <person name="Darrah R."/>
            <person name="LiPuma J.J."/>
        </authorList>
    </citation>
    <scope>NUCLEOTIDE SEQUENCE [LARGE SCALE GENOMIC DNA]</scope>
    <source>
        <strain evidence="3 6">HI4681</strain>
    </source>
</reference>
<proteinExistence type="inferred from homology"/>
<feature type="signal peptide" evidence="2">
    <location>
        <begin position="1"/>
        <end position="27"/>
    </location>
</feature>
<dbReference type="EMBL" id="CYTV01000007">
    <property type="protein sequence ID" value="CUI92096.1"/>
    <property type="molecule type" value="Genomic_DNA"/>
</dbReference>
<dbReference type="RefSeq" id="WP_043208667.1">
    <property type="nucleotide sequence ID" value="NZ_CAJGUP010000232.1"/>
</dbReference>
<dbReference type="PANTHER" id="PTHR42928:SF5">
    <property type="entry name" value="BLR1237 PROTEIN"/>
    <property type="match status" value="1"/>
</dbReference>
<dbReference type="SUPFAM" id="SSF53850">
    <property type="entry name" value="Periplasmic binding protein-like II"/>
    <property type="match status" value="1"/>
</dbReference>
<keyword evidence="6" id="KW-1185">Reference proteome</keyword>
<dbReference type="Gene3D" id="3.40.190.10">
    <property type="entry name" value="Periplasmic binding protein-like II"/>
    <property type="match status" value="1"/>
</dbReference>
<evidence type="ECO:0000313" key="5">
    <source>
        <dbReference type="Proteomes" id="UP000053096"/>
    </source>
</evidence>
<sequence>MQDGRRTFVATLLSAALASALSTPARAQAYPAKPIRIIVPLPPGGSNDVLARILAQKMSETFGQPVIVENKPGAAGNIATDYLARSEPDGYTIAIAPNQTVAVNPVLYPKLPFDVIKDVQGVTLLGRVPMVLVVAPKIQVSSVAELIALAKANPDALTYASAGAGSPQHMAAEVFKSMTGVKLVHVPYKGSAPALVDVLSGNVDLFFCPLNSALPHIRSGKLRALGSTGTSRLALLPELPAIAETVPGFESDIWIGMIAPSQTPAPIIAALNAELRRALDLPDVREKLAEQGILPESSTAAAFNTLIAEDQKRWAEVIKTAHIRPD</sequence>
<dbReference type="PROSITE" id="PS51318">
    <property type="entry name" value="TAT"/>
    <property type="match status" value="1"/>
</dbReference>
<dbReference type="AlphaFoldDB" id="A0A0J6C2X1"/>
<dbReference type="InterPro" id="IPR042100">
    <property type="entry name" value="Bug_dom1"/>
</dbReference>
<dbReference type="PIRSF" id="PIRSF017082">
    <property type="entry name" value="YflP"/>
    <property type="match status" value="1"/>
</dbReference>
<dbReference type="Pfam" id="PF03401">
    <property type="entry name" value="TctC"/>
    <property type="match status" value="1"/>
</dbReference>
<dbReference type="Proteomes" id="UP000092950">
    <property type="component" value="Chromosome"/>
</dbReference>
<accession>A0A0J6C2X1</accession>
<dbReference type="InterPro" id="IPR006311">
    <property type="entry name" value="TAT_signal"/>
</dbReference>
<evidence type="ECO:0000256" key="1">
    <source>
        <dbReference type="ARBA" id="ARBA00006987"/>
    </source>
</evidence>
<feature type="chain" id="PRO_5005268683" evidence="2">
    <location>
        <begin position="28"/>
        <end position="326"/>
    </location>
</feature>